<reference evidence="2" key="1">
    <citation type="submission" date="2014-04" db="EMBL/GenBank/DDBJ databases">
        <title>Evolutionary Origins and Diversification of the Mycorrhizal Mutualists.</title>
        <authorList>
            <consortium name="DOE Joint Genome Institute"/>
            <consortium name="Mycorrhizal Genomics Consortium"/>
            <person name="Kohler A."/>
            <person name="Kuo A."/>
            <person name="Nagy L.G."/>
            <person name="Floudas D."/>
            <person name="Copeland A."/>
            <person name="Barry K.W."/>
            <person name="Cichocki N."/>
            <person name="Veneault-Fourrey C."/>
            <person name="LaButti K."/>
            <person name="Lindquist E.A."/>
            <person name="Lipzen A."/>
            <person name="Lundell T."/>
            <person name="Morin E."/>
            <person name="Murat C."/>
            <person name="Riley R."/>
            <person name="Ohm R."/>
            <person name="Sun H."/>
            <person name="Tunlid A."/>
            <person name="Henrissat B."/>
            <person name="Grigoriev I.V."/>
            <person name="Hibbett D.S."/>
            <person name="Martin F."/>
        </authorList>
    </citation>
    <scope>NUCLEOTIDE SEQUENCE [LARGE SCALE GENOMIC DNA]</scope>
    <source>
        <strain evidence="2">FD-334 SS-4</strain>
    </source>
</reference>
<keyword evidence="2" id="KW-1185">Reference proteome</keyword>
<dbReference type="Proteomes" id="UP000054270">
    <property type="component" value="Unassembled WGS sequence"/>
</dbReference>
<gene>
    <name evidence="1" type="ORF">HYPSUDRAFT_420221</name>
</gene>
<proteinExistence type="predicted"/>
<dbReference type="EMBL" id="KN817532">
    <property type="protein sequence ID" value="KJA25262.1"/>
    <property type="molecule type" value="Genomic_DNA"/>
</dbReference>
<sequence length="292" mass="32287">MASRDLDITRNCLRTSLSRASGVKDGDDTSQSIYWTPCGPSLDLHLGLDFSLTNWGFERTNLSLCNDPSIQNTCTQAHTRSSNISSQPAGHGDADCLATPDCQQDTFISSNSGSISWLNTTTSSVQRFPSTASIIRFLGGIGDEWLPSEPNRGFCVPANWGQPVFADSSFDITLEDSPESWGDRKYDELRAPARIPTLLAPYEHSDIVPPQTGTDVVLHGLHPIARSLEPLNTLWTFDEQVTIALLHARMSQSREKSEQFTEDYVSKNGLIATIADRVFSSAKRCFNKNQRR</sequence>
<protein>
    <submittedName>
        <fullName evidence="1">Uncharacterized protein</fullName>
    </submittedName>
</protein>
<organism evidence="1 2">
    <name type="scientific">Hypholoma sublateritium (strain FD-334 SS-4)</name>
    <dbReference type="NCBI Taxonomy" id="945553"/>
    <lineage>
        <taxon>Eukaryota</taxon>
        <taxon>Fungi</taxon>
        <taxon>Dikarya</taxon>
        <taxon>Basidiomycota</taxon>
        <taxon>Agaricomycotina</taxon>
        <taxon>Agaricomycetes</taxon>
        <taxon>Agaricomycetidae</taxon>
        <taxon>Agaricales</taxon>
        <taxon>Agaricineae</taxon>
        <taxon>Strophariaceae</taxon>
        <taxon>Hypholoma</taxon>
    </lineage>
</organism>
<name>A0A0D2LD38_HYPSF</name>
<dbReference type="AlphaFoldDB" id="A0A0D2LD38"/>
<dbReference type="OrthoDB" id="10252171at2759"/>
<accession>A0A0D2LD38</accession>
<evidence type="ECO:0000313" key="1">
    <source>
        <dbReference type="EMBL" id="KJA25262.1"/>
    </source>
</evidence>
<evidence type="ECO:0000313" key="2">
    <source>
        <dbReference type="Proteomes" id="UP000054270"/>
    </source>
</evidence>